<sequence>MHMNMASCGKAIKFFVAVRVLEAFAGEVVDDCGSEYQWKLRMVGFSSDVRMISPLSLPGTPTWLGTHCNCRAQPLVSS</sequence>
<protein>
    <recommendedName>
        <fullName evidence="4">Secreted protein</fullName>
    </recommendedName>
</protein>
<gene>
    <name evidence="2" type="ORF">CDAR_420201</name>
</gene>
<feature type="chain" id="PRO_5044022617" description="Secreted protein" evidence="1">
    <location>
        <begin position="24"/>
        <end position="78"/>
    </location>
</feature>
<comment type="caution">
    <text evidence="2">The sequence shown here is derived from an EMBL/GenBank/DDBJ whole genome shotgun (WGS) entry which is preliminary data.</text>
</comment>
<proteinExistence type="predicted"/>
<evidence type="ECO:0008006" key="4">
    <source>
        <dbReference type="Google" id="ProtNLM"/>
    </source>
</evidence>
<keyword evidence="3" id="KW-1185">Reference proteome</keyword>
<organism evidence="2 3">
    <name type="scientific">Caerostris darwini</name>
    <dbReference type="NCBI Taxonomy" id="1538125"/>
    <lineage>
        <taxon>Eukaryota</taxon>
        <taxon>Metazoa</taxon>
        <taxon>Ecdysozoa</taxon>
        <taxon>Arthropoda</taxon>
        <taxon>Chelicerata</taxon>
        <taxon>Arachnida</taxon>
        <taxon>Araneae</taxon>
        <taxon>Araneomorphae</taxon>
        <taxon>Entelegynae</taxon>
        <taxon>Araneoidea</taxon>
        <taxon>Araneidae</taxon>
        <taxon>Caerostris</taxon>
    </lineage>
</organism>
<evidence type="ECO:0000313" key="3">
    <source>
        <dbReference type="Proteomes" id="UP001054837"/>
    </source>
</evidence>
<accession>A0AAV4TU31</accession>
<dbReference type="AlphaFoldDB" id="A0AAV4TU31"/>
<dbReference type="EMBL" id="BPLQ01010128">
    <property type="protein sequence ID" value="GIY48541.1"/>
    <property type="molecule type" value="Genomic_DNA"/>
</dbReference>
<name>A0AAV4TU31_9ARAC</name>
<evidence type="ECO:0000256" key="1">
    <source>
        <dbReference type="SAM" id="SignalP"/>
    </source>
</evidence>
<evidence type="ECO:0000313" key="2">
    <source>
        <dbReference type="EMBL" id="GIY48541.1"/>
    </source>
</evidence>
<feature type="signal peptide" evidence="1">
    <location>
        <begin position="1"/>
        <end position="23"/>
    </location>
</feature>
<dbReference type="Proteomes" id="UP001054837">
    <property type="component" value="Unassembled WGS sequence"/>
</dbReference>
<keyword evidence="1" id="KW-0732">Signal</keyword>
<reference evidence="2 3" key="1">
    <citation type="submission" date="2021-06" db="EMBL/GenBank/DDBJ databases">
        <title>Caerostris darwini draft genome.</title>
        <authorList>
            <person name="Kono N."/>
            <person name="Arakawa K."/>
        </authorList>
    </citation>
    <scope>NUCLEOTIDE SEQUENCE [LARGE SCALE GENOMIC DNA]</scope>
</reference>